<evidence type="ECO:0000256" key="1">
    <source>
        <dbReference type="ARBA" id="ARBA00004585"/>
    </source>
</evidence>
<dbReference type="GO" id="GO:0008270">
    <property type="term" value="F:zinc ion binding"/>
    <property type="evidence" value="ECO:0007669"/>
    <property type="project" value="UniProtKB-KW"/>
</dbReference>
<evidence type="ECO:0000313" key="17">
    <source>
        <dbReference type="Proteomes" id="UP001217918"/>
    </source>
</evidence>
<feature type="transmembrane region" description="Helical" evidence="14">
    <location>
        <begin position="802"/>
        <end position="823"/>
    </location>
</feature>
<feature type="region of interest" description="Disordered" evidence="13">
    <location>
        <begin position="494"/>
        <end position="534"/>
    </location>
</feature>
<feature type="region of interest" description="Disordered" evidence="13">
    <location>
        <begin position="550"/>
        <end position="571"/>
    </location>
</feature>
<keyword evidence="6" id="KW-0479">Metal-binding</keyword>
<dbReference type="AlphaFoldDB" id="A0AAD9IBH8"/>
<accession>A0AAD9IBH8</accession>
<keyword evidence="12" id="KW-0576">Peroxisome</keyword>
<feature type="transmembrane region" description="Helical" evidence="14">
    <location>
        <begin position="227"/>
        <end position="248"/>
    </location>
</feature>
<proteinExistence type="inferred from homology"/>
<feature type="transmembrane region" description="Helical" evidence="14">
    <location>
        <begin position="1021"/>
        <end position="1042"/>
    </location>
</feature>
<feature type="domain" description="Pex N-terminal" evidence="15">
    <location>
        <begin position="96"/>
        <end position="300"/>
    </location>
</feature>
<dbReference type="EMBL" id="JAQQPM010000007">
    <property type="protein sequence ID" value="KAK2073837.1"/>
    <property type="molecule type" value="Genomic_DNA"/>
</dbReference>
<dbReference type="InterPro" id="IPR006845">
    <property type="entry name" value="Pex_N"/>
</dbReference>
<feature type="transmembrane region" description="Helical" evidence="14">
    <location>
        <begin position="981"/>
        <end position="1001"/>
    </location>
</feature>
<dbReference type="PANTHER" id="PTHR40467">
    <property type="match status" value="1"/>
</dbReference>
<keyword evidence="8" id="KW-0862">Zinc</keyword>
<dbReference type="PANTHER" id="PTHR40467:SF1">
    <property type="match status" value="1"/>
</dbReference>
<keyword evidence="17" id="KW-1185">Reference proteome</keyword>
<feature type="compositionally biased region" description="Low complexity" evidence="13">
    <location>
        <begin position="550"/>
        <end position="561"/>
    </location>
</feature>
<comment type="pathway">
    <text evidence="2">Protein modification; protein ubiquitination.</text>
</comment>
<evidence type="ECO:0000256" key="5">
    <source>
        <dbReference type="ARBA" id="ARBA00022692"/>
    </source>
</evidence>
<dbReference type="Pfam" id="PF04757">
    <property type="entry name" value="Pex2_Pex12"/>
    <property type="match status" value="1"/>
</dbReference>
<keyword evidence="9" id="KW-0653">Protein transport</keyword>
<dbReference type="Proteomes" id="UP001217918">
    <property type="component" value="Unassembled WGS sequence"/>
</dbReference>
<keyword evidence="4" id="KW-0813">Transport</keyword>
<keyword evidence="10 14" id="KW-1133">Transmembrane helix</keyword>
<organism evidence="16 17">
    <name type="scientific">Phyllachora maydis</name>
    <dbReference type="NCBI Taxonomy" id="1825666"/>
    <lineage>
        <taxon>Eukaryota</taxon>
        <taxon>Fungi</taxon>
        <taxon>Dikarya</taxon>
        <taxon>Ascomycota</taxon>
        <taxon>Pezizomycotina</taxon>
        <taxon>Sordariomycetes</taxon>
        <taxon>Sordariomycetidae</taxon>
        <taxon>Phyllachorales</taxon>
        <taxon>Phyllachoraceae</taxon>
        <taxon>Phyllachora</taxon>
    </lineage>
</organism>
<evidence type="ECO:0000256" key="12">
    <source>
        <dbReference type="ARBA" id="ARBA00023140"/>
    </source>
</evidence>
<comment type="subcellular location">
    <subcellularLocation>
        <location evidence="1">Peroxisome membrane</location>
        <topology evidence="1">Multi-pass membrane protein</topology>
    </subcellularLocation>
</comment>
<evidence type="ECO:0000259" key="15">
    <source>
        <dbReference type="Pfam" id="PF04757"/>
    </source>
</evidence>
<keyword evidence="5 14" id="KW-0812">Transmembrane</keyword>
<evidence type="ECO:0000256" key="4">
    <source>
        <dbReference type="ARBA" id="ARBA00022448"/>
    </source>
</evidence>
<evidence type="ECO:0000256" key="11">
    <source>
        <dbReference type="ARBA" id="ARBA00023136"/>
    </source>
</evidence>
<feature type="transmembrane region" description="Helical" evidence="14">
    <location>
        <begin position="948"/>
        <end position="969"/>
    </location>
</feature>
<comment type="similarity">
    <text evidence="3">Belongs to the pex2/pex10/pex12 family.</text>
</comment>
<evidence type="ECO:0000256" key="8">
    <source>
        <dbReference type="ARBA" id="ARBA00022833"/>
    </source>
</evidence>
<feature type="transmembrane region" description="Helical" evidence="14">
    <location>
        <begin position="673"/>
        <end position="695"/>
    </location>
</feature>
<evidence type="ECO:0000313" key="16">
    <source>
        <dbReference type="EMBL" id="KAK2073837.1"/>
    </source>
</evidence>
<evidence type="ECO:0000256" key="14">
    <source>
        <dbReference type="SAM" id="Phobius"/>
    </source>
</evidence>
<dbReference type="GO" id="GO:0005778">
    <property type="term" value="C:peroxisomal membrane"/>
    <property type="evidence" value="ECO:0007669"/>
    <property type="project" value="UniProtKB-SubCell"/>
</dbReference>
<evidence type="ECO:0000256" key="13">
    <source>
        <dbReference type="SAM" id="MobiDB-lite"/>
    </source>
</evidence>
<evidence type="ECO:0000256" key="6">
    <source>
        <dbReference type="ARBA" id="ARBA00022723"/>
    </source>
</evidence>
<dbReference type="InterPro" id="IPR039966">
    <property type="entry name" value="C553.12c"/>
</dbReference>
<sequence length="1180" mass="130427">MAQESSTTTTNSAFAQAQARLFARRRAREAEEAAAAAAAAAVAASASDVRARIASAQSPLARRLGASTLAAWDAVSGREGTRPAFRVGQVDAELLDEELVDLLRRQVGDAVRYLGGPAARVEGVGGGQGGVMAEWEPEILLALRAVLFKLTVWDHDATYGASLQNLKYTDARRAGPVFVPPTWWQKSLFGLVTVGGRYAWTKWEGWLLDQDDGFNQPSARMQRLSRLTSSMSTLHAAAAFASFLAFLLHGRYRTLLDRILRMRLAPPTSQISREVSFEYLNRQLVWHAFTEFLLFVLPLVGINRWRRWLARTWRKKTKDIVKSSPEPGEITEKAGELAFLPERTCAICYHDQNSATTEDEILAAAVATGVAGSSQTDVTNPYETIPCGCVYCFVCLATRIEREEGEGWVCLRCGELVKECKPWNGDVLASPSKSPTTKTVGFADNAKDAAENEAGPLKLDNSGRSRSIDHILQPDVTCGFESCIIRHSLLEGASAARDNRSRRPTLAALEPRRPEPEMPSYFSFQQGSEDRSYHTQDVSPLLGRFRAVPRSAAASSTSPSRWGRGPGAQGHLQSILSSSSLLAGPGGRGSVHVGYGATRTGSSGLGLALGLGDDGDDDDCRDSGLDAEGDADYREEGSLALLGWRWRKVWRKLEDTWVTPKARSVKRVVERWWTCWAALVLLPAALAVAWCAVPFPQYPFPDDDGDGDDQGDGADGPGGKMPGHGSARVLVNFWFFLLFYYGLYNLTALIWITKVFNLYSLNWWPKSLGFPLTISAIAIVSLAAPVPLYSRPETRFLTAHNTVWITWTFVIMAMPVAIAFCILMTNERHLGLRNSLTETQRIFTSAWWTDEPDGTRPRRDHGRRRAPIAPHAFDPDLDALQITSFDERLAAPGSVPVELRRRWLPASFVRFVWFCLALYIGLLAYVVGEAYAEIYLRTLPHNNLETIVYVYGWISTVYLLDGLTGWILGGNEGERVGSYPLAWTFKLYFMLTHQTYVRALYARLRSPAQFITLQILSSSSLIIATPLLMSAPVHWFLVTVGLNGQSYGAYQKICARNVFIRFLAENVSMLAFLGSVAVLHFGANKDVYPYFAFDDRAGDGGDQYHYSFELTFYASSVTWACELVASLVVAGLIRCIFGVSVVGEGLLDLVVWPELLPTSAAVMLHVLQNMFFSIIRLQFA</sequence>
<evidence type="ECO:0000256" key="2">
    <source>
        <dbReference type="ARBA" id="ARBA00004906"/>
    </source>
</evidence>
<feature type="transmembrane region" description="Helical" evidence="14">
    <location>
        <begin position="733"/>
        <end position="756"/>
    </location>
</feature>
<evidence type="ECO:0000256" key="7">
    <source>
        <dbReference type="ARBA" id="ARBA00022771"/>
    </source>
</evidence>
<feature type="transmembrane region" description="Helical" evidence="14">
    <location>
        <begin position="768"/>
        <end position="790"/>
    </location>
</feature>
<reference evidence="16" key="1">
    <citation type="journal article" date="2023" name="Mol. Plant Microbe Interact.">
        <title>Elucidating the Obligate Nature and Biological Capacity of an Invasive Fungal Corn Pathogen.</title>
        <authorList>
            <person name="MacCready J.S."/>
            <person name="Roggenkamp E.M."/>
            <person name="Gdanetz K."/>
            <person name="Chilvers M.I."/>
        </authorList>
    </citation>
    <scope>NUCLEOTIDE SEQUENCE</scope>
    <source>
        <strain evidence="16">PM02</strain>
    </source>
</reference>
<comment type="caution">
    <text evidence="16">The sequence shown here is derived from an EMBL/GenBank/DDBJ whole genome shotgun (WGS) entry which is preliminary data.</text>
</comment>
<protein>
    <recommendedName>
        <fullName evidence="15">Pex N-terminal domain-containing protein</fullName>
    </recommendedName>
</protein>
<dbReference type="GO" id="GO:0016562">
    <property type="term" value="P:protein import into peroxisome matrix, receptor recycling"/>
    <property type="evidence" value="ECO:0007669"/>
    <property type="project" value="UniProtKB-ARBA"/>
</dbReference>
<evidence type="ECO:0000256" key="10">
    <source>
        <dbReference type="ARBA" id="ARBA00022989"/>
    </source>
</evidence>
<feature type="transmembrane region" description="Helical" evidence="14">
    <location>
        <begin position="908"/>
        <end position="928"/>
    </location>
</feature>
<evidence type="ECO:0000256" key="9">
    <source>
        <dbReference type="ARBA" id="ARBA00022927"/>
    </source>
</evidence>
<keyword evidence="11 14" id="KW-0472">Membrane</keyword>
<name>A0AAD9IBH8_9PEZI</name>
<evidence type="ECO:0000256" key="3">
    <source>
        <dbReference type="ARBA" id="ARBA00008704"/>
    </source>
</evidence>
<dbReference type="GO" id="GO:0016567">
    <property type="term" value="P:protein ubiquitination"/>
    <property type="evidence" value="ECO:0007669"/>
    <property type="project" value="UniProtKB-ARBA"/>
</dbReference>
<feature type="transmembrane region" description="Helical" evidence="14">
    <location>
        <begin position="284"/>
        <end position="305"/>
    </location>
</feature>
<gene>
    <name evidence="16" type="ORF">P8C59_008084</name>
</gene>
<keyword evidence="7" id="KW-0863">Zinc-finger</keyword>
<feature type="transmembrane region" description="Helical" evidence="14">
    <location>
        <begin position="1063"/>
        <end position="1083"/>
    </location>
</feature>